<dbReference type="EMBL" id="UXAT02000053">
    <property type="protein sequence ID" value="VUX47890.1"/>
    <property type="molecule type" value="Genomic_DNA"/>
</dbReference>
<protein>
    <submittedName>
        <fullName evidence="1">Uncharacterized protein</fullName>
    </submittedName>
</protein>
<evidence type="ECO:0000313" key="1">
    <source>
        <dbReference type="EMBL" id="VUX47890.1"/>
    </source>
</evidence>
<accession>A0A564WHD0</accession>
<reference evidence="1" key="1">
    <citation type="submission" date="2018-11" db="EMBL/GenBank/DDBJ databases">
        <authorList>
            <person name="Onetto C."/>
        </authorList>
    </citation>
    <scope>NUCLEOTIDE SEQUENCE [LARGE SCALE GENOMIC DNA]</scope>
</reference>
<dbReference type="AlphaFoldDB" id="A0A564WHD0"/>
<comment type="caution">
    <text evidence="1">The sequence shown here is derived from an EMBL/GenBank/DDBJ whole genome shotgun (WGS) entry which is preliminary data.</text>
</comment>
<keyword evidence="2" id="KW-1185">Reference proteome</keyword>
<name>A0A564WHD0_9PROT</name>
<evidence type="ECO:0000313" key="2">
    <source>
        <dbReference type="Proteomes" id="UP000326641"/>
    </source>
</evidence>
<dbReference type="Proteomes" id="UP000326641">
    <property type="component" value="Unassembled WGS sequence"/>
</dbReference>
<organism evidence="1 2">
    <name type="scientific">Candidatus Defluviicoccus seviourii</name>
    <dbReference type="NCBI Taxonomy" id="2565273"/>
    <lineage>
        <taxon>Bacteria</taxon>
        <taxon>Pseudomonadati</taxon>
        <taxon>Pseudomonadota</taxon>
        <taxon>Alphaproteobacteria</taxon>
        <taxon>Rhodospirillales</taxon>
        <taxon>Rhodospirillaceae</taxon>
        <taxon>Defluviicoccus</taxon>
    </lineage>
</organism>
<sequence>MPPTDHKAALARLLAQATPTASPAPAITVYGGQVQIVVVTGGTTHVAAHTAPPSAPPSCPAWLTRRRAFLAGLPDAPHIYKEKPK</sequence>
<gene>
    <name evidence="1" type="ORF">DF3PA_80050</name>
</gene>
<proteinExistence type="predicted"/>